<feature type="compositionally biased region" description="Low complexity" evidence="2">
    <location>
        <begin position="12"/>
        <end position="36"/>
    </location>
</feature>
<dbReference type="GO" id="GO:0004386">
    <property type="term" value="F:helicase activity"/>
    <property type="evidence" value="ECO:0007669"/>
    <property type="project" value="InterPro"/>
</dbReference>
<feature type="region of interest" description="Disordered" evidence="2">
    <location>
        <begin position="1"/>
        <end position="58"/>
    </location>
</feature>
<dbReference type="PANTHER" id="PTHR10887:SF322">
    <property type="entry name" value="HELICASE MOV-10"/>
    <property type="match status" value="1"/>
</dbReference>
<accession>A0A6A5Y840</accession>
<dbReference type="InterPro" id="IPR041679">
    <property type="entry name" value="DNA2/NAM7-like_C"/>
</dbReference>
<sequence length="649" mass="72338">MAVPTYHGTGPHSTQAYSAASSTQQTSSNQSSHNASLNGASGTNGAVEESVGDTKPPCNDWIRRMLFPRESDGQVQTELRKLPFQGMFDRLINYEQLQSVNSVSKQNYGVMPFIISGPPGTGKTKTIVETTMQLVHTTDIAHVLVVAPSEPAADTLALRLKKYLTPQQLLRLNGPWRADNEVPAEILSHCHMERGMFYIPPFAQLMKYNVVVTSTRDASILADARVTNNDLYHIETNMHSAFHSEGHHRPETLHWGALLMDEAAQATELDTLAALSIVCPPSAWPMGDNVAQPCFIMAGDQHQLGPRTASLHPEYSRSLFARLAERTAYSDHPLSRSRARPTNRPLVMTARMLPMLYPPFANLTRNYRSHPAILTFPSCEFYNDTLIPEAPVPTTPLQHSPLWKGRGWPVLFVPNSGPDDIERDGGGWYNMSEAKVARDVALHLVMNSGVAERDIVIMSPFAAQVKRLRAVVRTTRYWNRSGMWDVNIGPLEAFQGLESRVVILCVTRTKEKFVDLDVQRGLGVVGQRRQMNVALTRAKEGLIVIGDPKVMKMDPHWRRWLAFCQRNGLVQESLWSLGLQREYQDVGVLERALLAKDELRNNHSGRVLGAAAMLEDEMWTAGLEAALDEYDDGYHEEAESDGDDEATLV</sequence>
<dbReference type="AlphaFoldDB" id="A0A6A5Y840"/>
<evidence type="ECO:0000259" key="4">
    <source>
        <dbReference type="Pfam" id="PF13087"/>
    </source>
</evidence>
<gene>
    <name evidence="5" type="ORF">BU24DRAFT_10879</name>
</gene>
<keyword evidence="6" id="KW-1185">Reference proteome</keyword>
<keyword evidence="1" id="KW-0067">ATP-binding</keyword>
<keyword evidence="1" id="KW-0547">Nucleotide-binding</keyword>
<dbReference type="InterPro" id="IPR045055">
    <property type="entry name" value="DNA2/NAM7-like"/>
</dbReference>
<dbReference type="Gene3D" id="3.40.50.300">
    <property type="entry name" value="P-loop containing nucleotide triphosphate hydrolases"/>
    <property type="match status" value="2"/>
</dbReference>
<organism evidence="5 6">
    <name type="scientific">Aaosphaeria arxii CBS 175.79</name>
    <dbReference type="NCBI Taxonomy" id="1450172"/>
    <lineage>
        <taxon>Eukaryota</taxon>
        <taxon>Fungi</taxon>
        <taxon>Dikarya</taxon>
        <taxon>Ascomycota</taxon>
        <taxon>Pezizomycotina</taxon>
        <taxon>Dothideomycetes</taxon>
        <taxon>Pleosporomycetidae</taxon>
        <taxon>Pleosporales</taxon>
        <taxon>Pleosporales incertae sedis</taxon>
        <taxon>Aaosphaeria</taxon>
    </lineage>
</organism>
<dbReference type="EMBL" id="ML978066">
    <property type="protein sequence ID" value="KAF2020911.1"/>
    <property type="molecule type" value="Genomic_DNA"/>
</dbReference>
<dbReference type="InterPro" id="IPR041677">
    <property type="entry name" value="DNA2/NAM7_AAA_11"/>
</dbReference>
<dbReference type="OrthoDB" id="6513042at2759"/>
<keyword evidence="1" id="KW-0347">Helicase</keyword>
<evidence type="ECO:0000313" key="5">
    <source>
        <dbReference type="EMBL" id="KAF2020911.1"/>
    </source>
</evidence>
<reference evidence="5" key="1">
    <citation type="journal article" date="2020" name="Stud. Mycol.">
        <title>101 Dothideomycetes genomes: a test case for predicting lifestyles and emergence of pathogens.</title>
        <authorList>
            <person name="Haridas S."/>
            <person name="Albert R."/>
            <person name="Binder M."/>
            <person name="Bloem J."/>
            <person name="Labutti K."/>
            <person name="Salamov A."/>
            <person name="Andreopoulos B."/>
            <person name="Baker S."/>
            <person name="Barry K."/>
            <person name="Bills G."/>
            <person name="Bluhm B."/>
            <person name="Cannon C."/>
            <person name="Castanera R."/>
            <person name="Culley D."/>
            <person name="Daum C."/>
            <person name="Ezra D."/>
            <person name="Gonzalez J."/>
            <person name="Henrissat B."/>
            <person name="Kuo A."/>
            <person name="Liang C."/>
            <person name="Lipzen A."/>
            <person name="Lutzoni F."/>
            <person name="Magnuson J."/>
            <person name="Mondo S."/>
            <person name="Nolan M."/>
            <person name="Ohm R."/>
            <person name="Pangilinan J."/>
            <person name="Park H.-J."/>
            <person name="Ramirez L."/>
            <person name="Alfaro M."/>
            <person name="Sun H."/>
            <person name="Tritt A."/>
            <person name="Yoshinaga Y."/>
            <person name="Zwiers L.-H."/>
            <person name="Turgeon B."/>
            <person name="Goodwin S."/>
            <person name="Spatafora J."/>
            <person name="Crous P."/>
            <person name="Grigoriev I."/>
        </authorList>
    </citation>
    <scope>NUCLEOTIDE SEQUENCE</scope>
    <source>
        <strain evidence="5">CBS 175.79</strain>
    </source>
</reference>
<dbReference type="GeneID" id="54278170"/>
<evidence type="ECO:0000313" key="6">
    <source>
        <dbReference type="Proteomes" id="UP000799778"/>
    </source>
</evidence>
<dbReference type="PANTHER" id="PTHR10887">
    <property type="entry name" value="DNA2/NAM7 HELICASE FAMILY"/>
    <property type="match status" value="1"/>
</dbReference>
<name>A0A6A5Y840_9PLEO</name>
<dbReference type="CDD" id="cd18808">
    <property type="entry name" value="SF1_C_Upf1"/>
    <property type="match status" value="1"/>
</dbReference>
<feature type="domain" description="DNA2/NAM7 helicase-like C-terminal" evidence="4">
    <location>
        <begin position="360"/>
        <end position="548"/>
    </location>
</feature>
<dbReference type="RefSeq" id="XP_033389250.1">
    <property type="nucleotide sequence ID" value="XM_033520773.1"/>
</dbReference>
<keyword evidence="5" id="KW-0378">Hydrolase</keyword>
<dbReference type="GO" id="GO:0016787">
    <property type="term" value="F:hydrolase activity"/>
    <property type="evidence" value="ECO:0007669"/>
    <property type="project" value="UniProtKB-KW"/>
</dbReference>
<evidence type="ECO:0000259" key="3">
    <source>
        <dbReference type="Pfam" id="PF13086"/>
    </source>
</evidence>
<dbReference type="GO" id="GO:0005829">
    <property type="term" value="C:cytosol"/>
    <property type="evidence" value="ECO:0007669"/>
    <property type="project" value="TreeGrafter"/>
</dbReference>
<dbReference type="InterPro" id="IPR047187">
    <property type="entry name" value="SF1_C_Upf1"/>
</dbReference>
<dbReference type="SUPFAM" id="SSF52540">
    <property type="entry name" value="P-loop containing nucleoside triphosphate hydrolases"/>
    <property type="match status" value="1"/>
</dbReference>
<dbReference type="InterPro" id="IPR027417">
    <property type="entry name" value="P-loop_NTPase"/>
</dbReference>
<proteinExistence type="predicted"/>
<feature type="domain" description="DNA2/NAM7 helicase helicase" evidence="3">
    <location>
        <begin position="93"/>
        <end position="162"/>
    </location>
</feature>
<dbReference type="Proteomes" id="UP000799778">
    <property type="component" value="Unassembled WGS sequence"/>
</dbReference>
<evidence type="ECO:0000256" key="1">
    <source>
        <dbReference type="ARBA" id="ARBA00022806"/>
    </source>
</evidence>
<protein>
    <submittedName>
        <fullName evidence="5">P-loop containing nucleoside triphosphate hydrolase protein</fullName>
    </submittedName>
</protein>
<dbReference type="GO" id="GO:0035194">
    <property type="term" value="P:regulatory ncRNA-mediated post-transcriptional gene silencing"/>
    <property type="evidence" value="ECO:0007669"/>
    <property type="project" value="TreeGrafter"/>
</dbReference>
<dbReference type="Pfam" id="PF13086">
    <property type="entry name" value="AAA_11"/>
    <property type="match status" value="1"/>
</dbReference>
<evidence type="ECO:0000256" key="2">
    <source>
        <dbReference type="SAM" id="MobiDB-lite"/>
    </source>
</evidence>
<dbReference type="Pfam" id="PF13087">
    <property type="entry name" value="AAA_12"/>
    <property type="match status" value="1"/>
</dbReference>